<evidence type="ECO:0000313" key="5">
    <source>
        <dbReference type="EMBL" id="KAI8040722.1"/>
    </source>
</evidence>
<dbReference type="SUPFAM" id="SSF54768">
    <property type="entry name" value="dsRNA-binding domain-like"/>
    <property type="match status" value="2"/>
</dbReference>
<dbReference type="GO" id="GO:0005737">
    <property type="term" value="C:cytoplasm"/>
    <property type="evidence" value="ECO:0007669"/>
    <property type="project" value="TreeGrafter"/>
</dbReference>
<feature type="region of interest" description="Disordered" evidence="3">
    <location>
        <begin position="18"/>
        <end position="49"/>
    </location>
</feature>
<dbReference type="GO" id="GO:0030422">
    <property type="term" value="P:siRNA processing"/>
    <property type="evidence" value="ECO:0007669"/>
    <property type="project" value="TreeGrafter"/>
</dbReference>
<feature type="region of interest" description="Disordered" evidence="3">
    <location>
        <begin position="102"/>
        <end position="147"/>
    </location>
</feature>
<dbReference type="InterPro" id="IPR014720">
    <property type="entry name" value="dsRBD_dom"/>
</dbReference>
<evidence type="ECO:0000256" key="3">
    <source>
        <dbReference type="SAM" id="MobiDB-lite"/>
    </source>
</evidence>
<dbReference type="PANTHER" id="PTHR46205">
    <property type="entry name" value="LOQUACIOUS, ISOFORM B"/>
    <property type="match status" value="1"/>
</dbReference>
<sequence>MKRACGSDVPIIKKMFSDELEDSNANNESLPSTENGEPVKQDVVSAPIPGETDDAAMALIPDISSELAAPMAAPNPFDELAAIDGEKSVQERQDTIPASTLVEADNTGLNPDHSPVPTSVGDTISDFDPSDKQAAIKGENSVQENQDSVLASTSVFSDNQLPTAIDETLQAPYPFGKPDAVDGENSVQEDQDSVLASTSVAIEDPIPTLDPSDEIFADEDRIQSSDPDSLAENTSGISMNFKTELEDNSSDMSELWHQMDSSGELSVDTSGVSMTFTNESEDDSINMSELGHQMDSSGELSVEGREIDIRSEKPVDCISAMNRQLRQCLIPKDATTVLNELKGVIINRIANKRYHDGQFTTHLTVNSKQYFGEGPSITLAKKRACEKALRGIIIDKLNAMQHNANEIEEDDMPMIELASYALYKLFEEWKMEGFHVPEQYLKRSELPLDWETMHPGVVLSHLRPNSIYKYLGCTGEIPNEVFEMGIMVDGQEYKAKGTSKKNARRNLAALVCNTICKTDFFTGD</sequence>
<reference evidence="5" key="1">
    <citation type="journal article" date="2023" name="Genome Biol. Evol.">
        <title>Long-read-based Genome Assembly of Drosophila gunungcola Reveals Fewer Chemosensory Genes in Flower-breeding Species.</title>
        <authorList>
            <person name="Negi A."/>
            <person name="Liao B.Y."/>
            <person name="Yeh S.D."/>
        </authorList>
    </citation>
    <scope>NUCLEOTIDE SEQUENCE</scope>
    <source>
        <strain evidence="5">Sukarami</strain>
    </source>
</reference>
<dbReference type="InterPro" id="IPR051247">
    <property type="entry name" value="RLC_Component"/>
</dbReference>
<evidence type="ECO:0000256" key="1">
    <source>
        <dbReference type="ARBA" id="ARBA00022884"/>
    </source>
</evidence>
<gene>
    <name evidence="5" type="ORF">M5D96_006665</name>
</gene>
<keyword evidence="1 2" id="KW-0694">RNA-binding</keyword>
<accession>A0A9P9YPK7</accession>
<feature type="region of interest" description="Disordered" evidence="3">
    <location>
        <begin position="170"/>
        <end position="191"/>
    </location>
</feature>
<dbReference type="GO" id="GO:0016442">
    <property type="term" value="C:RISC complex"/>
    <property type="evidence" value="ECO:0007669"/>
    <property type="project" value="TreeGrafter"/>
</dbReference>
<dbReference type="PROSITE" id="PS50137">
    <property type="entry name" value="DS_RBD"/>
    <property type="match status" value="1"/>
</dbReference>
<dbReference type="OrthoDB" id="6363432at2759"/>
<dbReference type="GO" id="GO:0070920">
    <property type="term" value="P:regulation of regulatory ncRNA processing"/>
    <property type="evidence" value="ECO:0007669"/>
    <property type="project" value="TreeGrafter"/>
</dbReference>
<protein>
    <recommendedName>
        <fullName evidence="4">DRBM domain-containing protein</fullName>
    </recommendedName>
</protein>
<organism evidence="5 6">
    <name type="scientific">Drosophila gunungcola</name>
    <name type="common">fruit fly</name>
    <dbReference type="NCBI Taxonomy" id="103775"/>
    <lineage>
        <taxon>Eukaryota</taxon>
        <taxon>Metazoa</taxon>
        <taxon>Ecdysozoa</taxon>
        <taxon>Arthropoda</taxon>
        <taxon>Hexapoda</taxon>
        <taxon>Insecta</taxon>
        <taxon>Pterygota</taxon>
        <taxon>Neoptera</taxon>
        <taxon>Endopterygota</taxon>
        <taxon>Diptera</taxon>
        <taxon>Brachycera</taxon>
        <taxon>Muscomorpha</taxon>
        <taxon>Ephydroidea</taxon>
        <taxon>Drosophilidae</taxon>
        <taxon>Drosophila</taxon>
        <taxon>Sophophora</taxon>
    </lineage>
</organism>
<dbReference type="AlphaFoldDB" id="A0A9P9YPK7"/>
<keyword evidence="6" id="KW-1185">Reference proteome</keyword>
<dbReference type="GO" id="GO:0003725">
    <property type="term" value="F:double-stranded RNA binding"/>
    <property type="evidence" value="ECO:0007669"/>
    <property type="project" value="TreeGrafter"/>
</dbReference>
<dbReference type="GO" id="GO:0070578">
    <property type="term" value="C:RISC-loading complex"/>
    <property type="evidence" value="ECO:0007669"/>
    <property type="project" value="TreeGrafter"/>
</dbReference>
<dbReference type="EMBL" id="JAMKOV010000004">
    <property type="protein sequence ID" value="KAI8040722.1"/>
    <property type="molecule type" value="Genomic_DNA"/>
</dbReference>
<dbReference type="PANTHER" id="PTHR46205:SF5">
    <property type="entry name" value="BLANKS-RELATED"/>
    <property type="match status" value="1"/>
</dbReference>
<evidence type="ECO:0000259" key="4">
    <source>
        <dbReference type="PROSITE" id="PS50137"/>
    </source>
</evidence>
<dbReference type="CDD" id="cd00048">
    <property type="entry name" value="DSRM_SF"/>
    <property type="match status" value="1"/>
</dbReference>
<dbReference type="Gene3D" id="3.30.160.20">
    <property type="match status" value="2"/>
</dbReference>
<feature type="compositionally biased region" description="Polar residues" evidence="3">
    <location>
        <begin position="23"/>
        <end position="35"/>
    </location>
</feature>
<comment type="caution">
    <text evidence="5">The sequence shown here is derived from an EMBL/GenBank/DDBJ whole genome shotgun (WGS) entry which is preliminary data.</text>
</comment>
<dbReference type="Proteomes" id="UP001059596">
    <property type="component" value="Unassembled WGS sequence"/>
</dbReference>
<name>A0A9P9YPK7_9MUSC</name>
<proteinExistence type="predicted"/>
<evidence type="ECO:0000313" key="6">
    <source>
        <dbReference type="Proteomes" id="UP001059596"/>
    </source>
</evidence>
<feature type="domain" description="DRBM" evidence="4">
    <location>
        <begin position="468"/>
        <end position="517"/>
    </location>
</feature>
<dbReference type="GO" id="GO:0035197">
    <property type="term" value="F:siRNA binding"/>
    <property type="evidence" value="ECO:0007669"/>
    <property type="project" value="TreeGrafter"/>
</dbReference>
<dbReference type="GO" id="GO:0005634">
    <property type="term" value="C:nucleus"/>
    <property type="evidence" value="ECO:0007669"/>
    <property type="project" value="TreeGrafter"/>
</dbReference>
<evidence type="ECO:0000256" key="2">
    <source>
        <dbReference type="PROSITE-ProRule" id="PRU00266"/>
    </source>
</evidence>